<feature type="non-terminal residue" evidence="9">
    <location>
        <position position="336"/>
    </location>
</feature>
<dbReference type="PROSITE" id="PS50297">
    <property type="entry name" value="ANK_REP_REGION"/>
    <property type="match status" value="4"/>
</dbReference>
<evidence type="ECO:0000256" key="7">
    <source>
        <dbReference type="ARBA" id="ARBA00023303"/>
    </source>
</evidence>
<evidence type="ECO:0000256" key="2">
    <source>
        <dbReference type="ARBA" id="ARBA00022606"/>
    </source>
</evidence>
<evidence type="ECO:0000256" key="5">
    <source>
        <dbReference type="ARBA" id="ARBA00023065"/>
    </source>
</evidence>
<evidence type="ECO:0000256" key="4">
    <source>
        <dbReference type="ARBA" id="ARBA00023043"/>
    </source>
</evidence>
<keyword evidence="6" id="KW-0325">Glycoprotein</keyword>
<keyword evidence="4 8" id="KW-0040">ANK repeat</keyword>
<evidence type="ECO:0000313" key="9">
    <source>
        <dbReference type="EMBL" id="GFS07820.1"/>
    </source>
</evidence>
<dbReference type="GO" id="GO:0034220">
    <property type="term" value="P:monoatomic ion transmembrane transport"/>
    <property type="evidence" value="ECO:0007669"/>
    <property type="project" value="UniProtKB-KW"/>
</dbReference>
<feature type="repeat" description="ANK" evidence="8">
    <location>
        <begin position="54"/>
        <end position="86"/>
    </location>
</feature>
<feature type="repeat" description="ANK" evidence="8">
    <location>
        <begin position="210"/>
        <end position="242"/>
    </location>
</feature>
<dbReference type="InterPro" id="IPR002110">
    <property type="entry name" value="Ankyrin_rpt"/>
</dbReference>
<accession>A0AAV4ID34</accession>
<name>A0AAV4ID34_9GAST</name>
<reference evidence="9 10" key="1">
    <citation type="journal article" date="2021" name="Elife">
        <title>Chloroplast acquisition without the gene transfer in kleptoplastic sea slugs, Plakobranchus ocellatus.</title>
        <authorList>
            <person name="Maeda T."/>
            <person name="Takahashi S."/>
            <person name="Yoshida T."/>
            <person name="Shimamura S."/>
            <person name="Takaki Y."/>
            <person name="Nagai Y."/>
            <person name="Toyoda A."/>
            <person name="Suzuki Y."/>
            <person name="Arimoto A."/>
            <person name="Ishii H."/>
            <person name="Satoh N."/>
            <person name="Nishiyama T."/>
            <person name="Hasebe M."/>
            <person name="Maruyama T."/>
            <person name="Minagawa J."/>
            <person name="Obokata J."/>
            <person name="Shigenobu S."/>
        </authorList>
    </citation>
    <scope>NUCLEOTIDE SEQUENCE [LARGE SCALE GENOMIC DNA]</scope>
</reference>
<dbReference type="SUPFAM" id="SSF48403">
    <property type="entry name" value="Ankyrin repeat"/>
    <property type="match status" value="1"/>
</dbReference>
<evidence type="ECO:0000313" key="10">
    <source>
        <dbReference type="Proteomes" id="UP000762676"/>
    </source>
</evidence>
<keyword evidence="3" id="KW-0677">Repeat</keyword>
<keyword evidence="2" id="KW-0716">Sensory transduction</keyword>
<dbReference type="Proteomes" id="UP000762676">
    <property type="component" value="Unassembled WGS sequence"/>
</dbReference>
<proteinExistence type="predicted"/>
<feature type="repeat" description="ANK" evidence="8">
    <location>
        <begin position="143"/>
        <end position="175"/>
    </location>
</feature>
<dbReference type="EMBL" id="BMAT01002485">
    <property type="protein sequence ID" value="GFS07820.1"/>
    <property type="molecule type" value="Genomic_DNA"/>
</dbReference>
<dbReference type="PANTHER" id="PTHR47143:SF1">
    <property type="entry name" value="ION_TRANS DOMAIN-CONTAINING PROTEIN"/>
    <property type="match status" value="1"/>
</dbReference>
<keyword evidence="10" id="KW-1185">Reference proteome</keyword>
<comment type="caution">
    <text evidence="9">The sequence shown here is derived from an EMBL/GenBank/DDBJ whole genome shotgun (WGS) entry which is preliminary data.</text>
</comment>
<dbReference type="PROSITE" id="PS50088">
    <property type="entry name" value="ANK_REPEAT"/>
    <property type="match status" value="4"/>
</dbReference>
<dbReference type="InterPro" id="IPR052076">
    <property type="entry name" value="TRP_cation_channel"/>
</dbReference>
<dbReference type="AlphaFoldDB" id="A0AAV4ID34"/>
<dbReference type="PANTHER" id="PTHR47143">
    <property type="entry name" value="TRANSIENT RECEPTOR POTENTIAL CATION CHANNEL PROTEIN PAINLESS"/>
    <property type="match status" value="1"/>
</dbReference>
<feature type="repeat" description="ANK" evidence="8">
    <location>
        <begin position="243"/>
        <end position="275"/>
    </location>
</feature>
<protein>
    <submittedName>
        <fullName evidence="9">Ankyrin repeat domain-containing protein</fullName>
    </submittedName>
</protein>
<dbReference type="Pfam" id="PF12796">
    <property type="entry name" value="Ank_2"/>
    <property type="match status" value="3"/>
</dbReference>
<evidence type="ECO:0000256" key="3">
    <source>
        <dbReference type="ARBA" id="ARBA00022737"/>
    </source>
</evidence>
<dbReference type="PRINTS" id="PR01415">
    <property type="entry name" value="ANKYRIN"/>
</dbReference>
<dbReference type="GO" id="GO:1902495">
    <property type="term" value="C:transmembrane transporter complex"/>
    <property type="evidence" value="ECO:0007669"/>
    <property type="project" value="TreeGrafter"/>
</dbReference>
<dbReference type="InterPro" id="IPR036770">
    <property type="entry name" value="Ankyrin_rpt-contain_sf"/>
</dbReference>
<keyword evidence="1" id="KW-0813">Transport</keyword>
<gene>
    <name evidence="9" type="ORF">ElyMa_001259000</name>
</gene>
<evidence type="ECO:0000256" key="1">
    <source>
        <dbReference type="ARBA" id="ARBA00022448"/>
    </source>
</evidence>
<dbReference type="SMART" id="SM00248">
    <property type="entry name" value="ANK"/>
    <property type="match status" value="7"/>
</dbReference>
<evidence type="ECO:0000256" key="6">
    <source>
        <dbReference type="ARBA" id="ARBA00023180"/>
    </source>
</evidence>
<keyword evidence="5" id="KW-0406">Ion transport</keyword>
<sequence length="336" mass="36707">MFTIPKYFKILEIKLFKNTFLTLGLFSGRIILLNEETTNLCNQSADVNCQEDTTKRTPLHYALYIKKKDLFEYLLQHGADITKTDHRGTTIIHRCCTIQDASFLKAVLSFGRSLPRRLSTHTPLSTAQATTPLGTALQMGDGEGATPVIVACQNGNLEQLTLLVEAGAPVSNKDKFQRCALHHCVENPATECAEYLLRAIPSLLSCADEEGLTPLHMAVIAGNVPLVKLLLKRGANLKVVDNEKHTVVHWATVCGHADVLDLLIENGADVSAPDKHQAFPIHYAAQMMSKRGSATDSASSGGEGSLHILKTLLKHKVPPEAEDKDKRTPILWAASA</sequence>
<evidence type="ECO:0000256" key="8">
    <source>
        <dbReference type="PROSITE-ProRule" id="PRU00023"/>
    </source>
</evidence>
<keyword evidence="7" id="KW-0407">Ion channel</keyword>
<dbReference type="Gene3D" id="1.25.40.20">
    <property type="entry name" value="Ankyrin repeat-containing domain"/>
    <property type="match status" value="4"/>
</dbReference>
<organism evidence="9 10">
    <name type="scientific">Elysia marginata</name>
    <dbReference type="NCBI Taxonomy" id="1093978"/>
    <lineage>
        <taxon>Eukaryota</taxon>
        <taxon>Metazoa</taxon>
        <taxon>Spiralia</taxon>
        <taxon>Lophotrochozoa</taxon>
        <taxon>Mollusca</taxon>
        <taxon>Gastropoda</taxon>
        <taxon>Heterobranchia</taxon>
        <taxon>Euthyneura</taxon>
        <taxon>Panpulmonata</taxon>
        <taxon>Sacoglossa</taxon>
        <taxon>Placobranchoidea</taxon>
        <taxon>Plakobranchidae</taxon>
        <taxon>Elysia</taxon>
    </lineage>
</organism>
<dbReference type="GO" id="GO:0022857">
    <property type="term" value="F:transmembrane transporter activity"/>
    <property type="evidence" value="ECO:0007669"/>
    <property type="project" value="TreeGrafter"/>
</dbReference>